<comment type="caution">
    <text evidence="1">The sequence shown here is derived from an EMBL/GenBank/DDBJ whole genome shotgun (WGS) entry which is preliminary data.</text>
</comment>
<protein>
    <submittedName>
        <fullName evidence="1">Polysaccharide deacetylase</fullName>
    </submittedName>
</protein>
<sequence length="318" mass="35146">MATRIFLTVDTELAWRHHAEGRPIDDIAELSLEPAGVGVTWQLEQLRRHGLKACFFVDPMPALVYGLDPIKRVVETILEAGQEVQLHLHANWAGAKIGDGGAAHGRFELIDHTRDEQRNLIAGAAELLVAAGANDPVAFRAGSYSASDETLLALAELGFIYDSSHNGSEHPWPSAIGLPVTQIAPVRHCGIIEVPVTLIEDKPDSLRHFQICALSAAEMRAALDHADREDHAAVTIVSHGFELATRDGTAQNGVHVRRFEALCEMLAERRETLRTTHFAERPRLTLDPDDTPLEPNMMRTRLRQAEQLWSNLVSERTP</sequence>
<organism evidence="1 2">
    <name type="scientific">Stakelama marina</name>
    <dbReference type="NCBI Taxonomy" id="2826939"/>
    <lineage>
        <taxon>Bacteria</taxon>
        <taxon>Pseudomonadati</taxon>
        <taxon>Pseudomonadota</taxon>
        <taxon>Alphaproteobacteria</taxon>
        <taxon>Sphingomonadales</taxon>
        <taxon>Sphingomonadaceae</taxon>
        <taxon>Stakelama</taxon>
    </lineage>
</organism>
<dbReference type="GO" id="GO:0005975">
    <property type="term" value="P:carbohydrate metabolic process"/>
    <property type="evidence" value="ECO:0007669"/>
    <property type="project" value="InterPro"/>
</dbReference>
<name>A0A8T4IGF8_9SPHN</name>
<accession>A0A8T4IGF8</accession>
<dbReference type="EMBL" id="JAGRQC010000004">
    <property type="protein sequence ID" value="MBR0553677.1"/>
    <property type="molecule type" value="Genomic_DNA"/>
</dbReference>
<keyword evidence="2" id="KW-1185">Reference proteome</keyword>
<dbReference type="SUPFAM" id="SSF88713">
    <property type="entry name" value="Glycoside hydrolase/deacetylase"/>
    <property type="match status" value="1"/>
</dbReference>
<dbReference type="InterPro" id="IPR011330">
    <property type="entry name" value="Glyco_hydro/deAcase_b/a-brl"/>
</dbReference>
<gene>
    <name evidence="1" type="ORF">J7S20_14295</name>
</gene>
<evidence type="ECO:0000313" key="1">
    <source>
        <dbReference type="EMBL" id="MBR0553677.1"/>
    </source>
</evidence>
<proteinExistence type="predicted"/>
<dbReference type="Gene3D" id="3.20.20.370">
    <property type="entry name" value="Glycoside hydrolase/deacetylase"/>
    <property type="match status" value="1"/>
</dbReference>
<dbReference type="AlphaFoldDB" id="A0A8T4IGF8"/>
<dbReference type="RefSeq" id="WP_284054921.1">
    <property type="nucleotide sequence ID" value="NZ_JAGRQC010000004.1"/>
</dbReference>
<reference evidence="1" key="1">
    <citation type="submission" date="2021-04" db="EMBL/GenBank/DDBJ databases">
        <title>Ouciella asimina sp. nov., isolated from the surface seawater in the hydrothermal field of Okinawa Trough.</title>
        <authorList>
            <person name="Shuang W."/>
        </authorList>
    </citation>
    <scope>NUCLEOTIDE SEQUENCE</scope>
    <source>
        <strain evidence="1">LXI357</strain>
    </source>
</reference>
<dbReference type="Proteomes" id="UP000676996">
    <property type="component" value="Unassembled WGS sequence"/>
</dbReference>
<evidence type="ECO:0000313" key="2">
    <source>
        <dbReference type="Proteomes" id="UP000676996"/>
    </source>
</evidence>